<dbReference type="AlphaFoldDB" id="A0A4D7B8F1"/>
<keyword evidence="2" id="KW-1185">Reference proteome</keyword>
<sequence length="164" mass="17773">MIAATCDHPGTNRRTPIRHAAENVGRRVPPDRLSGGGRRRTGAFWADFAYIYRMNAPGHSQAVAAGSTAQRVDHLVARTVNAPYIRVITPEILASCIATGNFHDWIVHVAAFFTDVRPNLILSFASQHSIGVAQLAKVYDAMKAKTGERNLGLEAKLDSVARAA</sequence>
<dbReference type="EMBL" id="CP039690">
    <property type="protein sequence ID" value="QCI67123.1"/>
    <property type="molecule type" value="Genomic_DNA"/>
</dbReference>
<dbReference type="Proteomes" id="UP000298781">
    <property type="component" value="Chromosome"/>
</dbReference>
<organism evidence="1 2">
    <name type="scientific">Phreatobacter stygius</name>
    <dbReference type="NCBI Taxonomy" id="1940610"/>
    <lineage>
        <taxon>Bacteria</taxon>
        <taxon>Pseudomonadati</taxon>
        <taxon>Pseudomonadota</taxon>
        <taxon>Alphaproteobacteria</taxon>
        <taxon>Hyphomicrobiales</taxon>
        <taxon>Phreatobacteraceae</taxon>
        <taxon>Phreatobacter</taxon>
    </lineage>
</organism>
<accession>A0A4D7B8F1</accession>
<reference evidence="1 2" key="1">
    <citation type="submission" date="2019-04" db="EMBL/GenBank/DDBJ databases">
        <title>Phreatobacter aquaticus sp. nov.</title>
        <authorList>
            <person name="Choi A."/>
        </authorList>
    </citation>
    <scope>NUCLEOTIDE SEQUENCE [LARGE SCALE GENOMIC DNA]</scope>
    <source>
        <strain evidence="1 2">KCTC 52518</strain>
    </source>
</reference>
<evidence type="ECO:0000313" key="1">
    <source>
        <dbReference type="EMBL" id="QCI67123.1"/>
    </source>
</evidence>
<dbReference type="OrthoDB" id="8246694at2"/>
<dbReference type="RefSeq" id="WP_136962560.1">
    <property type="nucleotide sequence ID" value="NZ_CP039690.1"/>
</dbReference>
<evidence type="ECO:0000313" key="2">
    <source>
        <dbReference type="Proteomes" id="UP000298781"/>
    </source>
</evidence>
<proteinExistence type="predicted"/>
<protein>
    <submittedName>
        <fullName evidence="1">Uncharacterized protein</fullName>
    </submittedName>
</protein>
<gene>
    <name evidence="1" type="ORF">E8M01_24525</name>
</gene>
<name>A0A4D7B8F1_9HYPH</name>
<dbReference type="KEGG" id="pstg:E8M01_24525"/>